<dbReference type="Proteomes" id="UP001140091">
    <property type="component" value="Unassembled WGS sequence"/>
</dbReference>
<keyword evidence="3" id="KW-1185">Reference proteome</keyword>
<accession>A0A9W8JGW8</accession>
<protein>
    <submittedName>
        <fullName evidence="2">Uncharacterized protein</fullName>
    </submittedName>
</protein>
<dbReference type="EMBL" id="JANBPK010000731">
    <property type="protein sequence ID" value="KAJ2933889.1"/>
    <property type="molecule type" value="Genomic_DNA"/>
</dbReference>
<dbReference type="OrthoDB" id="3034725at2759"/>
<feature type="compositionally biased region" description="Basic and acidic residues" evidence="1">
    <location>
        <begin position="155"/>
        <end position="186"/>
    </location>
</feature>
<feature type="compositionally biased region" description="Basic and acidic residues" evidence="1">
    <location>
        <begin position="103"/>
        <end position="134"/>
    </location>
</feature>
<dbReference type="AlphaFoldDB" id="A0A9W8JGW8"/>
<proteinExistence type="predicted"/>
<organism evidence="2 3">
    <name type="scientific">Candolleomyces eurysporus</name>
    <dbReference type="NCBI Taxonomy" id="2828524"/>
    <lineage>
        <taxon>Eukaryota</taxon>
        <taxon>Fungi</taxon>
        <taxon>Dikarya</taxon>
        <taxon>Basidiomycota</taxon>
        <taxon>Agaricomycotina</taxon>
        <taxon>Agaricomycetes</taxon>
        <taxon>Agaricomycetidae</taxon>
        <taxon>Agaricales</taxon>
        <taxon>Agaricineae</taxon>
        <taxon>Psathyrellaceae</taxon>
        <taxon>Candolleomyces</taxon>
    </lineage>
</organism>
<reference evidence="2" key="1">
    <citation type="submission" date="2022-06" db="EMBL/GenBank/DDBJ databases">
        <title>Genome Sequence of Candolleomyces eurysporus.</title>
        <authorList>
            <person name="Buettner E."/>
        </authorList>
    </citation>
    <scope>NUCLEOTIDE SEQUENCE</scope>
    <source>
        <strain evidence="2">VTCC 930004</strain>
    </source>
</reference>
<evidence type="ECO:0000313" key="3">
    <source>
        <dbReference type="Proteomes" id="UP001140091"/>
    </source>
</evidence>
<sequence length="194" mass="21904">MGSRRYALQQSKQQPQIWTILDYHTAKQVVLTHAFVVKWTSPLDTGNYVPEGECTPEGLNEDNKSYWQPAIRPIQMIRVGQIASAASFLPSDEEPMDFAMPKVGDRIEMGKRPEPEAEGERDPDERDEQTRRGEDEDADGSLWNSDSAYEEDEKCNESGRDLRNGHIADPDSGLRVEKTGDSRRVDNGGSHRRA</sequence>
<evidence type="ECO:0000313" key="2">
    <source>
        <dbReference type="EMBL" id="KAJ2933889.1"/>
    </source>
</evidence>
<evidence type="ECO:0000256" key="1">
    <source>
        <dbReference type="SAM" id="MobiDB-lite"/>
    </source>
</evidence>
<gene>
    <name evidence="2" type="ORF">H1R20_g3206</name>
</gene>
<comment type="caution">
    <text evidence="2">The sequence shown here is derived from an EMBL/GenBank/DDBJ whole genome shotgun (WGS) entry which is preliminary data.</text>
</comment>
<name>A0A9W8JGW8_9AGAR</name>
<feature type="non-terminal residue" evidence="2">
    <location>
        <position position="1"/>
    </location>
</feature>
<feature type="region of interest" description="Disordered" evidence="1">
    <location>
        <begin position="103"/>
        <end position="194"/>
    </location>
</feature>